<sequence>MARTVKNVKIDTRSGRSKLTERREPFWTVISSGCAIGYRKGAKGGTWIARLRDDEGRQHYESLGAADDTRDPDGLTVFSFSQAQETARKFFADKARALAGHMAPAQGPYTVKDALEDYFIAREGRGSKGVRADRYAAEARIVPELGAIDPDKLTSKRIRDWLTTVARAPRLLRTAKAAERRATKDVDLKDPEAVRARRSTANRLLTVLKAALNHAFHEGRIGSDEPWRKVKPFREADSPVVRYLSPSECLRLVNACDQSFRDLVRGALVTGCRYGELTRMRAADFNAEAGMISVRLSKAGKPRHVALADEGRALFASLTLGRAPQDLIFQRADGAAWGASHQQRPLEEASKAAKLDPTATFHILRHTYASSLAMKGVPMGVIAAQLGHSDTRMTEKHYAHLAPSYVADTVRAALPGLGIFEESNVAALHRKAAG</sequence>
<evidence type="ECO:0000256" key="3">
    <source>
        <dbReference type="ARBA" id="ARBA00023125"/>
    </source>
</evidence>
<dbReference type="PROSITE" id="PS51898">
    <property type="entry name" value="TYR_RECOMBINASE"/>
    <property type="match status" value="1"/>
</dbReference>
<dbReference type="SUPFAM" id="SSF56349">
    <property type="entry name" value="DNA breaking-rejoining enzymes"/>
    <property type="match status" value="1"/>
</dbReference>
<dbReference type="InterPro" id="IPR013762">
    <property type="entry name" value="Integrase-like_cat_sf"/>
</dbReference>
<organism evidence="8 9">
    <name type="scientific">Methylocapsa palsarum</name>
    <dbReference type="NCBI Taxonomy" id="1612308"/>
    <lineage>
        <taxon>Bacteria</taxon>
        <taxon>Pseudomonadati</taxon>
        <taxon>Pseudomonadota</taxon>
        <taxon>Alphaproteobacteria</taxon>
        <taxon>Hyphomicrobiales</taxon>
        <taxon>Beijerinckiaceae</taxon>
        <taxon>Methylocapsa</taxon>
    </lineage>
</organism>
<keyword evidence="3 5" id="KW-0238">DNA-binding</keyword>
<dbReference type="PANTHER" id="PTHR30349:SF64">
    <property type="entry name" value="PROPHAGE INTEGRASE INTD-RELATED"/>
    <property type="match status" value="1"/>
</dbReference>
<dbReference type="Pfam" id="PF00589">
    <property type="entry name" value="Phage_integrase"/>
    <property type="match status" value="1"/>
</dbReference>
<evidence type="ECO:0000259" key="6">
    <source>
        <dbReference type="PROSITE" id="PS51898"/>
    </source>
</evidence>
<evidence type="ECO:0000256" key="4">
    <source>
        <dbReference type="ARBA" id="ARBA00023172"/>
    </source>
</evidence>
<dbReference type="PANTHER" id="PTHR30349">
    <property type="entry name" value="PHAGE INTEGRASE-RELATED"/>
    <property type="match status" value="1"/>
</dbReference>
<dbReference type="InterPro" id="IPR050090">
    <property type="entry name" value="Tyrosine_recombinase_XerCD"/>
</dbReference>
<evidence type="ECO:0000256" key="5">
    <source>
        <dbReference type="PROSITE-ProRule" id="PRU01248"/>
    </source>
</evidence>
<gene>
    <name evidence="8" type="ORF">SAMN05444581_12125</name>
</gene>
<evidence type="ECO:0000313" key="8">
    <source>
        <dbReference type="EMBL" id="SFK79225.1"/>
    </source>
</evidence>
<dbReference type="Gene3D" id="1.10.150.130">
    <property type="match status" value="1"/>
</dbReference>
<dbReference type="PROSITE" id="PS51900">
    <property type="entry name" value="CB"/>
    <property type="match status" value="1"/>
</dbReference>
<dbReference type="OrthoDB" id="9814722at2"/>
<dbReference type="InterPro" id="IPR011010">
    <property type="entry name" value="DNA_brk_join_enz"/>
</dbReference>
<proteinExistence type="inferred from homology"/>
<reference evidence="8 9" key="1">
    <citation type="submission" date="2016-10" db="EMBL/GenBank/DDBJ databases">
        <authorList>
            <person name="de Groot N.N."/>
        </authorList>
    </citation>
    <scope>NUCLEOTIDE SEQUENCE [LARGE SCALE GENOMIC DNA]</scope>
    <source>
        <strain evidence="8 9">NE2</strain>
    </source>
</reference>
<dbReference type="AlphaFoldDB" id="A0A1I4CE63"/>
<name>A0A1I4CE63_9HYPH</name>
<keyword evidence="2" id="KW-0229">DNA integration</keyword>
<protein>
    <submittedName>
        <fullName evidence="8">Site-specific recombinase XerD</fullName>
    </submittedName>
</protein>
<evidence type="ECO:0000313" key="9">
    <source>
        <dbReference type="Proteomes" id="UP000198755"/>
    </source>
</evidence>
<evidence type="ECO:0000256" key="2">
    <source>
        <dbReference type="ARBA" id="ARBA00022908"/>
    </source>
</evidence>
<dbReference type="InterPro" id="IPR010998">
    <property type="entry name" value="Integrase_recombinase_N"/>
</dbReference>
<dbReference type="GO" id="GO:0003677">
    <property type="term" value="F:DNA binding"/>
    <property type="evidence" value="ECO:0007669"/>
    <property type="project" value="UniProtKB-UniRule"/>
</dbReference>
<evidence type="ECO:0000256" key="1">
    <source>
        <dbReference type="ARBA" id="ARBA00008857"/>
    </source>
</evidence>
<dbReference type="InterPro" id="IPR044068">
    <property type="entry name" value="CB"/>
</dbReference>
<evidence type="ECO:0000259" key="7">
    <source>
        <dbReference type="PROSITE" id="PS51900"/>
    </source>
</evidence>
<dbReference type="Proteomes" id="UP000198755">
    <property type="component" value="Unassembled WGS sequence"/>
</dbReference>
<dbReference type="Gene3D" id="1.10.443.10">
    <property type="entry name" value="Intergrase catalytic core"/>
    <property type="match status" value="1"/>
</dbReference>
<comment type="similarity">
    <text evidence="1">Belongs to the 'phage' integrase family.</text>
</comment>
<keyword evidence="9" id="KW-1185">Reference proteome</keyword>
<dbReference type="GO" id="GO:0006310">
    <property type="term" value="P:DNA recombination"/>
    <property type="evidence" value="ECO:0007669"/>
    <property type="project" value="UniProtKB-KW"/>
</dbReference>
<feature type="domain" description="Core-binding (CB)" evidence="7">
    <location>
        <begin position="109"/>
        <end position="216"/>
    </location>
</feature>
<dbReference type="EMBL" id="FOSN01000021">
    <property type="protein sequence ID" value="SFK79225.1"/>
    <property type="molecule type" value="Genomic_DNA"/>
</dbReference>
<accession>A0A1I4CE63</accession>
<dbReference type="RefSeq" id="WP_091685953.1">
    <property type="nucleotide sequence ID" value="NZ_FOSN01000021.1"/>
</dbReference>
<feature type="domain" description="Tyr recombinase" evidence="6">
    <location>
        <begin position="239"/>
        <end position="411"/>
    </location>
</feature>
<dbReference type="GO" id="GO:0015074">
    <property type="term" value="P:DNA integration"/>
    <property type="evidence" value="ECO:0007669"/>
    <property type="project" value="UniProtKB-KW"/>
</dbReference>
<keyword evidence="4" id="KW-0233">DNA recombination</keyword>
<dbReference type="CDD" id="cd00796">
    <property type="entry name" value="INT_Rci_Hp1_C"/>
    <property type="match status" value="1"/>
</dbReference>
<dbReference type="InterPro" id="IPR002104">
    <property type="entry name" value="Integrase_catalytic"/>
</dbReference>
<dbReference type="STRING" id="1612308.SAMN05444581_12125"/>